<name>A0A2M9A7X0_9BACT</name>
<dbReference type="AlphaFoldDB" id="A0A2M9A7X0"/>
<proteinExistence type="predicted"/>
<sequence>MAEQKKEFFWKYESVLDHDITPEQFKAITGCSWERRFEYLQIVVNSPYAGASDICLLYGGRYGRPRNENVCNKYSALAAKAPMVMDYCY</sequence>
<evidence type="ECO:0000313" key="2">
    <source>
        <dbReference type="Proteomes" id="UP000231134"/>
    </source>
</evidence>
<protein>
    <submittedName>
        <fullName evidence="1">Uncharacterized protein</fullName>
    </submittedName>
</protein>
<keyword evidence="2" id="KW-1185">Reference proteome</keyword>
<comment type="caution">
    <text evidence="1">The sequence shown here is derived from an EMBL/GenBank/DDBJ whole genome shotgun (WGS) entry which is preliminary data.</text>
</comment>
<organism evidence="1 2">
    <name type="scientific">Hallerella succinigenes</name>
    <dbReference type="NCBI Taxonomy" id="1896222"/>
    <lineage>
        <taxon>Bacteria</taxon>
        <taxon>Pseudomonadati</taxon>
        <taxon>Fibrobacterota</taxon>
        <taxon>Fibrobacteria</taxon>
        <taxon>Fibrobacterales</taxon>
        <taxon>Fibrobacteraceae</taxon>
        <taxon>Hallerella</taxon>
    </lineage>
</organism>
<evidence type="ECO:0000313" key="1">
    <source>
        <dbReference type="EMBL" id="PJJ41809.1"/>
    </source>
</evidence>
<dbReference type="Proteomes" id="UP000231134">
    <property type="component" value="Unassembled WGS sequence"/>
</dbReference>
<reference evidence="1 2" key="1">
    <citation type="submission" date="2017-11" db="EMBL/GenBank/DDBJ databases">
        <title>Animal gut microbial communities from fecal samples from Wisconsin, USA.</title>
        <authorList>
            <person name="Neumann A."/>
        </authorList>
    </citation>
    <scope>NUCLEOTIDE SEQUENCE [LARGE SCALE GENOMIC DNA]</scope>
    <source>
        <strain evidence="1 2">UWS3</strain>
    </source>
</reference>
<dbReference type="EMBL" id="PGEX01000001">
    <property type="protein sequence ID" value="PJJ41809.1"/>
    <property type="molecule type" value="Genomic_DNA"/>
</dbReference>
<dbReference type="RefSeq" id="WP_157797954.1">
    <property type="nucleotide sequence ID" value="NZ_PGEX01000001.1"/>
</dbReference>
<gene>
    <name evidence="1" type="ORF">BGX16_1809</name>
</gene>
<accession>A0A2M9A7X0</accession>